<dbReference type="SMART" id="SM00829">
    <property type="entry name" value="PKS_ER"/>
    <property type="match status" value="1"/>
</dbReference>
<dbReference type="Pfam" id="PF08240">
    <property type="entry name" value="ADH_N"/>
    <property type="match status" value="1"/>
</dbReference>
<keyword evidence="3 7" id="KW-0479">Metal-binding</keyword>
<sequence>MKAAVLTEIGADELDLCDDVTTVSPGQGEVRIKVRASGICHSDLSAMDGTLPALAPGVIGHEGAGEVVEVGSGVEHLAPGDHVTVSFVPPCGACADCLRGQPNLCAVHAVAAFTSPRFQQGDAPLFGYAGLGTFAEELVVPAAGAIKVDSDVPFEIAALVACGVLTGVGAVLNTAAVEPGSSVVVIGCGGVGISVLQGARIAGATTIVAVDPVEAKRDLARKFGATHAVAPEELDGLNQELAGGAGFDYAFDVVGQSATIRSAWDQTRRGGSVVIVGAGKADSMVEFSAQELFLHDKKILGSFYGSCHVHRDTARMIEFWRAGMLDLDGMISKRLTLEEINDGLNVLRAGNHDLIRQVVNIA</sequence>
<evidence type="ECO:0000259" key="8">
    <source>
        <dbReference type="SMART" id="SM00829"/>
    </source>
</evidence>
<feature type="domain" description="Enoyl reductase (ER)" evidence="8">
    <location>
        <begin position="10"/>
        <end position="355"/>
    </location>
</feature>
<dbReference type="GO" id="GO:0046294">
    <property type="term" value="P:formaldehyde catabolic process"/>
    <property type="evidence" value="ECO:0007669"/>
    <property type="project" value="TreeGrafter"/>
</dbReference>
<dbReference type="Gene3D" id="3.90.180.10">
    <property type="entry name" value="Medium-chain alcohol dehydrogenases, catalytic domain"/>
    <property type="match status" value="1"/>
</dbReference>
<dbReference type="GO" id="GO:0008270">
    <property type="term" value="F:zinc ion binding"/>
    <property type="evidence" value="ECO:0007669"/>
    <property type="project" value="InterPro"/>
</dbReference>
<organism evidence="9 10">
    <name type="scientific">Haloechinothrix alba</name>
    <dbReference type="NCBI Taxonomy" id="664784"/>
    <lineage>
        <taxon>Bacteria</taxon>
        <taxon>Bacillati</taxon>
        <taxon>Actinomycetota</taxon>
        <taxon>Actinomycetes</taxon>
        <taxon>Pseudonocardiales</taxon>
        <taxon>Pseudonocardiaceae</taxon>
        <taxon>Haloechinothrix</taxon>
    </lineage>
</organism>
<dbReference type="SUPFAM" id="SSF50129">
    <property type="entry name" value="GroES-like"/>
    <property type="match status" value="1"/>
</dbReference>
<dbReference type="Proteomes" id="UP000198348">
    <property type="component" value="Unassembled WGS sequence"/>
</dbReference>
<dbReference type="PANTHER" id="PTHR43880:SF12">
    <property type="entry name" value="ALCOHOL DEHYDROGENASE CLASS-3"/>
    <property type="match status" value="1"/>
</dbReference>
<keyword evidence="4 7" id="KW-0862">Zinc</keyword>
<comment type="cofactor">
    <cofactor evidence="1 7">
        <name>Zn(2+)</name>
        <dbReference type="ChEBI" id="CHEBI:29105"/>
    </cofactor>
</comment>
<reference evidence="10" key="1">
    <citation type="submission" date="2017-06" db="EMBL/GenBank/DDBJ databases">
        <authorList>
            <person name="Varghese N."/>
            <person name="Submissions S."/>
        </authorList>
    </citation>
    <scope>NUCLEOTIDE SEQUENCE [LARGE SCALE GENOMIC DNA]</scope>
    <source>
        <strain evidence="10">DSM 45207</strain>
    </source>
</reference>
<evidence type="ECO:0000313" key="10">
    <source>
        <dbReference type="Proteomes" id="UP000198348"/>
    </source>
</evidence>
<dbReference type="InterPro" id="IPR036291">
    <property type="entry name" value="NAD(P)-bd_dom_sf"/>
</dbReference>
<evidence type="ECO:0000256" key="6">
    <source>
        <dbReference type="ARBA" id="ARBA00023027"/>
    </source>
</evidence>
<evidence type="ECO:0000256" key="5">
    <source>
        <dbReference type="ARBA" id="ARBA00023002"/>
    </source>
</evidence>
<keyword evidence="5" id="KW-0560">Oxidoreductase</keyword>
<evidence type="ECO:0000256" key="3">
    <source>
        <dbReference type="ARBA" id="ARBA00022723"/>
    </source>
</evidence>
<dbReference type="CDD" id="cd08279">
    <property type="entry name" value="Zn_ADH_class_III"/>
    <property type="match status" value="1"/>
</dbReference>
<evidence type="ECO:0000313" key="9">
    <source>
        <dbReference type="EMBL" id="SNR85987.1"/>
    </source>
</evidence>
<dbReference type="PROSITE" id="PS00059">
    <property type="entry name" value="ADH_ZINC"/>
    <property type="match status" value="1"/>
</dbReference>
<evidence type="ECO:0000256" key="4">
    <source>
        <dbReference type="ARBA" id="ARBA00022833"/>
    </source>
</evidence>
<protein>
    <submittedName>
        <fullName evidence="9">S-(Hydroxymethyl)glutathione dehydrogenase / alcohol dehydrogenase</fullName>
    </submittedName>
</protein>
<dbReference type="GO" id="GO:0051903">
    <property type="term" value="F:S-(hydroxymethyl)glutathione dehydrogenase [NAD(P)+] activity"/>
    <property type="evidence" value="ECO:0007669"/>
    <property type="project" value="TreeGrafter"/>
</dbReference>
<evidence type="ECO:0000256" key="1">
    <source>
        <dbReference type="ARBA" id="ARBA00001947"/>
    </source>
</evidence>
<dbReference type="EMBL" id="FZNW01000024">
    <property type="protein sequence ID" value="SNR85987.1"/>
    <property type="molecule type" value="Genomic_DNA"/>
</dbReference>
<dbReference type="FunFam" id="3.40.50.720:FF:000003">
    <property type="entry name" value="S-(hydroxymethyl)glutathione dehydrogenase"/>
    <property type="match status" value="1"/>
</dbReference>
<evidence type="ECO:0000256" key="7">
    <source>
        <dbReference type="RuleBase" id="RU361277"/>
    </source>
</evidence>
<dbReference type="Gene3D" id="3.40.50.720">
    <property type="entry name" value="NAD(P)-binding Rossmann-like Domain"/>
    <property type="match status" value="1"/>
</dbReference>
<dbReference type="InterPro" id="IPR002328">
    <property type="entry name" value="ADH_Zn_CS"/>
</dbReference>
<gene>
    <name evidence="9" type="ORF">SAMN06265360_12433</name>
</gene>
<dbReference type="SUPFAM" id="SSF51735">
    <property type="entry name" value="NAD(P)-binding Rossmann-fold domains"/>
    <property type="match status" value="1"/>
</dbReference>
<dbReference type="InterPro" id="IPR011032">
    <property type="entry name" value="GroES-like_sf"/>
</dbReference>
<proteinExistence type="inferred from homology"/>
<comment type="similarity">
    <text evidence="2 7">Belongs to the zinc-containing alcohol dehydrogenase family.</text>
</comment>
<dbReference type="InterPro" id="IPR013149">
    <property type="entry name" value="ADH-like_C"/>
</dbReference>
<dbReference type="RefSeq" id="WP_089303118.1">
    <property type="nucleotide sequence ID" value="NZ_FZNW01000024.1"/>
</dbReference>
<dbReference type="PANTHER" id="PTHR43880">
    <property type="entry name" value="ALCOHOL DEHYDROGENASE"/>
    <property type="match status" value="1"/>
</dbReference>
<dbReference type="OrthoDB" id="3265141at2"/>
<dbReference type="InterPro" id="IPR020843">
    <property type="entry name" value="ER"/>
</dbReference>
<dbReference type="GO" id="GO:0005829">
    <property type="term" value="C:cytosol"/>
    <property type="evidence" value="ECO:0007669"/>
    <property type="project" value="TreeGrafter"/>
</dbReference>
<name>A0A238ZRF6_9PSEU</name>
<keyword evidence="10" id="KW-1185">Reference proteome</keyword>
<evidence type="ECO:0000256" key="2">
    <source>
        <dbReference type="ARBA" id="ARBA00008072"/>
    </source>
</evidence>
<dbReference type="InterPro" id="IPR013154">
    <property type="entry name" value="ADH-like_N"/>
</dbReference>
<dbReference type="AlphaFoldDB" id="A0A238ZRF6"/>
<keyword evidence="6" id="KW-0520">NAD</keyword>
<dbReference type="Pfam" id="PF00107">
    <property type="entry name" value="ADH_zinc_N"/>
    <property type="match status" value="1"/>
</dbReference>
<accession>A0A238ZRF6</accession>